<protein>
    <recommendedName>
        <fullName evidence="1">Endonuclease/exonuclease/phosphatase domain-containing protein</fullName>
    </recommendedName>
</protein>
<dbReference type="OrthoDB" id="421040at2759"/>
<dbReference type="InterPro" id="IPR036691">
    <property type="entry name" value="Endo/exonu/phosph_ase_sf"/>
</dbReference>
<proteinExistence type="predicted"/>
<dbReference type="Proteomes" id="UP000299102">
    <property type="component" value="Unassembled WGS sequence"/>
</dbReference>
<sequence length="138" mass="15130">MASLSGNRPKLLGTLKPGSHFRMPGIVRLRDDRSDGYSGAYVFIRNHTPFSPVGIPAHGGGFQAVAVKVEGTTFLFLYIASPSSLILNELEAILYTLVRPYIVLGDLNCHHILWSCDGVDSADRTLVDIIWINLIFSS</sequence>
<dbReference type="SUPFAM" id="SSF56219">
    <property type="entry name" value="DNase I-like"/>
    <property type="match status" value="1"/>
</dbReference>
<dbReference type="Gene3D" id="3.60.10.10">
    <property type="entry name" value="Endonuclease/exonuclease/phosphatase"/>
    <property type="match status" value="1"/>
</dbReference>
<gene>
    <name evidence="2" type="ORF">EVAR_28699_1</name>
</gene>
<dbReference type="GO" id="GO:0003824">
    <property type="term" value="F:catalytic activity"/>
    <property type="evidence" value="ECO:0007669"/>
    <property type="project" value="InterPro"/>
</dbReference>
<dbReference type="InterPro" id="IPR005135">
    <property type="entry name" value="Endo/exonuclease/phosphatase"/>
</dbReference>
<name>A0A4C1V6A0_EUMVA</name>
<accession>A0A4C1V6A0</accession>
<evidence type="ECO:0000313" key="3">
    <source>
        <dbReference type="Proteomes" id="UP000299102"/>
    </source>
</evidence>
<dbReference type="Pfam" id="PF14529">
    <property type="entry name" value="Exo_endo_phos_2"/>
    <property type="match status" value="1"/>
</dbReference>
<keyword evidence="3" id="KW-1185">Reference proteome</keyword>
<dbReference type="EMBL" id="BGZK01000275">
    <property type="protein sequence ID" value="GBP33544.1"/>
    <property type="molecule type" value="Genomic_DNA"/>
</dbReference>
<evidence type="ECO:0000259" key="1">
    <source>
        <dbReference type="Pfam" id="PF14529"/>
    </source>
</evidence>
<feature type="domain" description="Endonuclease/exonuclease/phosphatase" evidence="1">
    <location>
        <begin position="76"/>
        <end position="130"/>
    </location>
</feature>
<dbReference type="AlphaFoldDB" id="A0A4C1V6A0"/>
<comment type="caution">
    <text evidence="2">The sequence shown here is derived from an EMBL/GenBank/DDBJ whole genome shotgun (WGS) entry which is preliminary data.</text>
</comment>
<organism evidence="2 3">
    <name type="scientific">Eumeta variegata</name>
    <name type="common">Bagworm moth</name>
    <name type="synonym">Eumeta japonica</name>
    <dbReference type="NCBI Taxonomy" id="151549"/>
    <lineage>
        <taxon>Eukaryota</taxon>
        <taxon>Metazoa</taxon>
        <taxon>Ecdysozoa</taxon>
        <taxon>Arthropoda</taxon>
        <taxon>Hexapoda</taxon>
        <taxon>Insecta</taxon>
        <taxon>Pterygota</taxon>
        <taxon>Neoptera</taxon>
        <taxon>Endopterygota</taxon>
        <taxon>Lepidoptera</taxon>
        <taxon>Glossata</taxon>
        <taxon>Ditrysia</taxon>
        <taxon>Tineoidea</taxon>
        <taxon>Psychidae</taxon>
        <taxon>Oiketicinae</taxon>
        <taxon>Eumeta</taxon>
    </lineage>
</organism>
<evidence type="ECO:0000313" key="2">
    <source>
        <dbReference type="EMBL" id="GBP33544.1"/>
    </source>
</evidence>
<reference evidence="2 3" key="1">
    <citation type="journal article" date="2019" name="Commun. Biol.">
        <title>The bagworm genome reveals a unique fibroin gene that provides high tensile strength.</title>
        <authorList>
            <person name="Kono N."/>
            <person name="Nakamura H."/>
            <person name="Ohtoshi R."/>
            <person name="Tomita M."/>
            <person name="Numata K."/>
            <person name="Arakawa K."/>
        </authorList>
    </citation>
    <scope>NUCLEOTIDE SEQUENCE [LARGE SCALE GENOMIC DNA]</scope>
</reference>